<protein>
    <submittedName>
        <fullName evidence="1">Uncharacterized protein</fullName>
    </submittedName>
</protein>
<evidence type="ECO:0000313" key="2">
    <source>
        <dbReference type="Proteomes" id="UP000028631"/>
    </source>
</evidence>
<keyword evidence="2" id="KW-1185">Reference proteome</keyword>
<sequence>MVSKEKSELEGLIAQKNAELQTKLAQANSFNGRNPLTQGVQDYKDGLAQNSANSPELTQQAHEKWEHAYSAAHEARILSESIKTLGDKSRALSAYHAEQAVRWREIDALHESRRQYAERREEQIKHKTRVDEESRRELVKAANTLQAPAATMATGAVVWGRTGVLVAEGAAAALGLDIDHIVSKQALKRHIVRVYPEMPGKMLEGYLARGPSIAIPHEVHRRFSETYKGRNTKEKQAQDAKDLRAAVNSNFDAIKTGLLEMGFEEAQIEKAREELHELNKEQGWYE</sequence>
<gene>
    <name evidence="1" type="ORF">IV01_00960</name>
</gene>
<evidence type="ECO:0000313" key="1">
    <source>
        <dbReference type="EMBL" id="KFE57920.1"/>
    </source>
</evidence>
<name>A0A085VR57_PSESX</name>
<dbReference type="Proteomes" id="UP000028631">
    <property type="component" value="Unassembled WGS sequence"/>
</dbReference>
<dbReference type="AlphaFoldDB" id="A0A085VR57"/>
<comment type="caution">
    <text evidence="1">The sequence shown here is derived from an EMBL/GenBank/DDBJ whole genome shotgun (WGS) entry which is preliminary data.</text>
</comment>
<organism evidence="1 2">
    <name type="scientific">Pseudomonas syringae</name>
    <dbReference type="NCBI Taxonomy" id="317"/>
    <lineage>
        <taxon>Bacteria</taxon>
        <taxon>Pseudomonadati</taxon>
        <taxon>Pseudomonadota</taxon>
        <taxon>Gammaproteobacteria</taxon>
        <taxon>Pseudomonadales</taxon>
        <taxon>Pseudomonadaceae</taxon>
        <taxon>Pseudomonas</taxon>
    </lineage>
</organism>
<dbReference type="OrthoDB" id="982153at2"/>
<accession>A0A085VR57</accession>
<dbReference type="RefSeq" id="WP_050507252.1">
    <property type="nucleotide sequence ID" value="NZ_JPQU01000014.1"/>
</dbReference>
<reference evidence="1 2" key="1">
    <citation type="submission" date="2014-07" db="EMBL/GenBank/DDBJ databases">
        <title>Draft Genome Sequences of Environmental Pseudomonas syringae strains.</title>
        <authorList>
            <person name="Baltrus D.A."/>
            <person name="Berge O."/>
            <person name="Morris C."/>
        </authorList>
    </citation>
    <scope>NUCLEOTIDE SEQUENCE [LARGE SCALE GENOMIC DNA]</scope>
    <source>
        <strain evidence="1 2">GAW0119</strain>
    </source>
</reference>
<proteinExistence type="predicted"/>
<dbReference type="EMBL" id="JPQU01000014">
    <property type="protein sequence ID" value="KFE57920.1"/>
    <property type="molecule type" value="Genomic_DNA"/>
</dbReference>
<dbReference type="PATRIC" id="fig|317.175.peg.203"/>